<dbReference type="EMBL" id="CP000698">
    <property type="protein sequence ID" value="ABQ25021.1"/>
    <property type="molecule type" value="Genomic_DNA"/>
</dbReference>
<dbReference type="AlphaFoldDB" id="A5GBM3"/>
<gene>
    <name evidence="2" type="ordered locus">Gura_0813</name>
</gene>
<feature type="transmembrane region" description="Helical" evidence="1">
    <location>
        <begin position="37"/>
        <end position="53"/>
    </location>
</feature>
<name>A5GBM3_GEOUR</name>
<reference evidence="2 3" key="1">
    <citation type="submission" date="2007-05" db="EMBL/GenBank/DDBJ databases">
        <title>Complete sequence of Geobacter uraniireducens Rf4.</title>
        <authorList>
            <consortium name="US DOE Joint Genome Institute"/>
            <person name="Copeland A."/>
            <person name="Lucas S."/>
            <person name="Lapidus A."/>
            <person name="Barry K."/>
            <person name="Detter J.C."/>
            <person name="Glavina del Rio T."/>
            <person name="Hammon N."/>
            <person name="Israni S."/>
            <person name="Dalin E."/>
            <person name="Tice H."/>
            <person name="Pitluck S."/>
            <person name="Chertkov O."/>
            <person name="Brettin T."/>
            <person name="Bruce D."/>
            <person name="Han C."/>
            <person name="Schmutz J."/>
            <person name="Larimer F."/>
            <person name="Land M."/>
            <person name="Hauser L."/>
            <person name="Kyrpides N."/>
            <person name="Mikhailova N."/>
            <person name="Shelobolina E."/>
            <person name="Aklujkar M."/>
            <person name="Lovley D."/>
            <person name="Richardson P."/>
        </authorList>
    </citation>
    <scope>NUCLEOTIDE SEQUENCE [LARGE SCALE GENOMIC DNA]</scope>
    <source>
        <strain evidence="2 3">Rf4</strain>
    </source>
</reference>
<keyword evidence="1" id="KW-0472">Membrane</keyword>
<accession>A5GBM3</accession>
<evidence type="ECO:0008006" key="4">
    <source>
        <dbReference type="Google" id="ProtNLM"/>
    </source>
</evidence>
<dbReference type="HOGENOM" id="CLU_1545434_0_0_7"/>
<organism evidence="2 3">
    <name type="scientific">Geotalea uraniireducens (strain Rf4)</name>
    <name type="common">Geobacter uraniireducens</name>
    <dbReference type="NCBI Taxonomy" id="351605"/>
    <lineage>
        <taxon>Bacteria</taxon>
        <taxon>Pseudomonadati</taxon>
        <taxon>Thermodesulfobacteriota</taxon>
        <taxon>Desulfuromonadia</taxon>
        <taxon>Geobacterales</taxon>
        <taxon>Geobacteraceae</taxon>
        <taxon>Geotalea</taxon>
    </lineage>
</organism>
<evidence type="ECO:0000313" key="3">
    <source>
        <dbReference type="Proteomes" id="UP000006695"/>
    </source>
</evidence>
<sequence>MTPGHPSPNIARTTLAVLFIGILTAASFWILHPFLTALVWATMIVVTTWPVMLRIQKRLRGKRALAVTAMTVGLLLVFSIPFTLAVINIIDWSDEIVTWSKSLATFTVSPPPAWVEQLPVVGPPPKVMEKESLRVPAAAQAAGLAVADVAGAVAALAALDGVKQCTTPSTRWL</sequence>
<evidence type="ECO:0000313" key="2">
    <source>
        <dbReference type="EMBL" id="ABQ25021.1"/>
    </source>
</evidence>
<evidence type="ECO:0000256" key="1">
    <source>
        <dbReference type="SAM" id="Phobius"/>
    </source>
</evidence>
<dbReference type="Proteomes" id="UP000006695">
    <property type="component" value="Chromosome"/>
</dbReference>
<dbReference type="STRING" id="351605.Gura_0813"/>
<protein>
    <recommendedName>
        <fullName evidence="4">AI-2E family transporter</fullName>
    </recommendedName>
</protein>
<dbReference type="RefSeq" id="WP_011937745.1">
    <property type="nucleotide sequence ID" value="NC_009483.1"/>
</dbReference>
<proteinExistence type="predicted"/>
<keyword evidence="3" id="KW-1185">Reference proteome</keyword>
<feature type="transmembrane region" description="Helical" evidence="1">
    <location>
        <begin position="12"/>
        <end position="31"/>
    </location>
</feature>
<feature type="transmembrane region" description="Helical" evidence="1">
    <location>
        <begin position="137"/>
        <end position="159"/>
    </location>
</feature>
<keyword evidence="1" id="KW-1133">Transmembrane helix</keyword>
<dbReference type="KEGG" id="gur:Gura_0813"/>
<keyword evidence="1" id="KW-0812">Transmembrane</keyword>
<feature type="transmembrane region" description="Helical" evidence="1">
    <location>
        <begin position="65"/>
        <end position="90"/>
    </location>
</feature>